<dbReference type="GO" id="GO:0014050">
    <property type="term" value="P:negative regulation of glutamate secretion"/>
    <property type="evidence" value="ECO:0007669"/>
    <property type="project" value="TreeGrafter"/>
</dbReference>
<dbReference type="PIRSF" id="PIRSF001795">
    <property type="entry name" value="TRH"/>
    <property type="match status" value="1"/>
</dbReference>
<dbReference type="Ensembl" id="ENSCSET00000033599.1">
    <property type="protein sequence ID" value="ENSCSEP00000033172.1"/>
    <property type="gene ID" value="ENSCSEG00000021294.1"/>
</dbReference>
<evidence type="ECO:0000256" key="7">
    <source>
        <dbReference type="ARBA" id="ARBA00022737"/>
    </source>
</evidence>
<keyword evidence="8" id="KW-0027">Amidation</keyword>
<name>A0A3P8X2Y2_CYNSE</name>
<keyword evidence="5" id="KW-0372">Hormone</keyword>
<dbReference type="Pfam" id="PF05438">
    <property type="entry name" value="TRH"/>
    <property type="match status" value="1"/>
</dbReference>
<feature type="region of interest" description="Disordered" evidence="9">
    <location>
        <begin position="206"/>
        <end position="227"/>
    </location>
</feature>
<dbReference type="STRING" id="244447.ENSCSEP00000033172"/>
<dbReference type="AlphaFoldDB" id="A0A3P8X2Y2"/>
<keyword evidence="6 10" id="KW-0732">Signal</keyword>
<reference evidence="11" key="2">
    <citation type="submission" date="2025-08" db="UniProtKB">
        <authorList>
            <consortium name="Ensembl"/>
        </authorList>
    </citation>
    <scope>IDENTIFICATION</scope>
</reference>
<organism evidence="11 12">
    <name type="scientific">Cynoglossus semilaevis</name>
    <name type="common">Tongue sole</name>
    <dbReference type="NCBI Taxonomy" id="244447"/>
    <lineage>
        <taxon>Eukaryota</taxon>
        <taxon>Metazoa</taxon>
        <taxon>Chordata</taxon>
        <taxon>Craniata</taxon>
        <taxon>Vertebrata</taxon>
        <taxon>Euteleostomi</taxon>
        <taxon>Actinopterygii</taxon>
        <taxon>Neopterygii</taxon>
        <taxon>Teleostei</taxon>
        <taxon>Neoteleostei</taxon>
        <taxon>Acanthomorphata</taxon>
        <taxon>Carangaria</taxon>
        <taxon>Pleuronectiformes</taxon>
        <taxon>Pleuronectoidei</taxon>
        <taxon>Cynoglossidae</taxon>
        <taxon>Cynoglossinae</taxon>
        <taxon>Cynoglossus</taxon>
    </lineage>
</organism>
<keyword evidence="3" id="KW-0964">Secreted</keyword>
<sequence>MRSTCLLLLASVWFCHRGHTVGQNLPSEDQTERRTIDELLLDRAESLLLSSILQQVQDGDDRDDGFSAQPQDWVTKRQHWGKRFDDGLDKRQHPGRREEDGGEQYLDLHRRQHPGKRDDETHSFLELQKRQHPGKRSTSTHLHEDPVLVFAGLSKRQHPGKRYLMLHSKRQHPGRRLVEEGEGEDEDGVWAAALGGSQEELEEELDKRQHPGKRFWDNSSPDLDTNSPCDVLDTTGCSRANLLLDFLDQLNRSHDEEKRQHPGKRLAPAEDLVPAE</sequence>
<keyword evidence="7" id="KW-0677">Repeat</keyword>
<feature type="region of interest" description="Disordered" evidence="9">
    <location>
        <begin position="253"/>
        <end position="276"/>
    </location>
</feature>
<accession>A0A3P8X2Y2</accession>
<evidence type="ECO:0000313" key="11">
    <source>
        <dbReference type="Ensembl" id="ENSCSEP00000033172.1"/>
    </source>
</evidence>
<comment type="similarity">
    <text evidence="2">Belongs to the TRH family.</text>
</comment>
<evidence type="ECO:0000256" key="2">
    <source>
        <dbReference type="ARBA" id="ARBA00010437"/>
    </source>
</evidence>
<dbReference type="PANTHER" id="PTHR17530">
    <property type="entry name" value="PRO-THYROTROPIN-RELEASING HORMONE"/>
    <property type="match status" value="1"/>
</dbReference>
<feature type="region of interest" description="Disordered" evidence="9">
    <location>
        <begin position="84"/>
        <end position="120"/>
    </location>
</feature>
<evidence type="ECO:0000256" key="3">
    <source>
        <dbReference type="ARBA" id="ARBA00022525"/>
    </source>
</evidence>
<evidence type="ECO:0000256" key="10">
    <source>
        <dbReference type="SAM" id="SignalP"/>
    </source>
</evidence>
<feature type="chain" id="PRO_5017984893" evidence="10">
    <location>
        <begin position="23"/>
        <end position="276"/>
    </location>
</feature>
<evidence type="ECO:0000256" key="5">
    <source>
        <dbReference type="ARBA" id="ARBA00022702"/>
    </source>
</evidence>
<evidence type="ECO:0000313" key="12">
    <source>
        <dbReference type="Proteomes" id="UP000265120"/>
    </source>
</evidence>
<dbReference type="GO" id="GO:0001692">
    <property type="term" value="P:histamine metabolic process"/>
    <property type="evidence" value="ECO:0007669"/>
    <property type="project" value="TreeGrafter"/>
</dbReference>
<evidence type="ECO:0000256" key="9">
    <source>
        <dbReference type="SAM" id="MobiDB-lite"/>
    </source>
</evidence>
<reference evidence="11" key="3">
    <citation type="submission" date="2025-09" db="UniProtKB">
        <authorList>
            <consortium name="Ensembl"/>
        </authorList>
    </citation>
    <scope>IDENTIFICATION</scope>
</reference>
<evidence type="ECO:0000256" key="6">
    <source>
        <dbReference type="ARBA" id="ARBA00022729"/>
    </source>
</evidence>
<dbReference type="InterPro" id="IPR008857">
    <property type="entry name" value="TRH"/>
</dbReference>
<protein>
    <submittedName>
        <fullName evidence="11">Thyrotropin-releasing hormone</fullName>
    </submittedName>
</protein>
<dbReference type="GO" id="GO:0009755">
    <property type="term" value="P:hormone-mediated signaling pathway"/>
    <property type="evidence" value="ECO:0007669"/>
    <property type="project" value="InterPro"/>
</dbReference>
<dbReference type="GO" id="GO:0014054">
    <property type="term" value="P:positive regulation of gamma-aminobutyric acid secretion"/>
    <property type="evidence" value="ECO:0007669"/>
    <property type="project" value="TreeGrafter"/>
</dbReference>
<dbReference type="Proteomes" id="UP000265120">
    <property type="component" value="Chromosome 10"/>
</dbReference>
<feature type="compositionally biased region" description="Basic and acidic residues" evidence="9">
    <location>
        <begin position="84"/>
        <end position="99"/>
    </location>
</feature>
<dbReference type="InParanoid" id="A0A3P8X2Y2"/>
<dbReference type="GO" id="GO:0032024">
    <property type="term" value="P:positive regulation of insulin secretion"/>
    <property type="evidence" value="ECO:0007669"/>
    <property type="project" value="TreeGrafter"/>
</dbReference>
<dbReference type="OMA" id="QESFTCN"/>
<keyword evidence="4" id="KW-0165">Cleavage on pair of basic residues</keyword>
<evidence type="ECO:0000256" key="1">
    <source>
        <dbReference type="ARBA" id="ARBA00004613"/>
    </source>
</evidence>
<dbReference type="GO" id="GO:0005576">
    <property type="term" value="C:extracellular region"/>
    <property type="evidence" value="ECO:0007669"/>
    <property type="project" value="UniProtKB-SubCell"/>
</dbReference>
<evidence type="ECO:0000256" key="8">
    <source>
        <dbReference type="ARBA" id="ARBA00022815"/>
    </source>
</evidence>
<dbReference type="GO" id="GO:0030141">
    <property type="term" value="C:secretory granule"/>
    <property type="evidence" value="ECO:0007669"/>
    <property type="project" value="TreeGrafter"/>
</dbReference>
<dbReference type="GO" id="GO:0042755">
    <property type="term" value="P:eating behavior"/>
    <property type="evidence" value="ECO:0007669"/>
    <property type="project" value="TreeGrafter"/>
</dbReference>
<keyword evidence="12" id="KW-1185">Reference proteome</keyword>
<dbReference type="GeneTree" id="ENSGT00390000016951"/>
<dbReference type="GO" id="GO:0008437">
    <property type="term" value="F:thyrotropin-releasing hormone activity"/>
    <property type="evidence" value="ECO:0007669"/>
    <property type="project" value="InterPro"/>
</dbReference>
<comment type="subcellular location">
    <subcellularLocation>
        <location evidence="1">Secreted</location>
    </subcellularLocation>
</comment>
<dbReference type="PANTHER" id="PTHR17530:SF2">
    <property type="entry name" value="PRO-THYROTROPIN-RELEASING HORMONE"/>
    <property type="match status" value="1"/>
</dbReference>
<proteinExistence type="inferred from homology"/>
<evidence type="ECO:0000256" key="4">
    <source>
        <dbReference type="ARBA" id="ARBA00022685"/>
    </source>
</evidence>
<reference evidence="11 12" key="1">
    <citation type="journal article" date="2014" name="Nat. Genet.">
        <title>Whole-genome sequence of a flatfish provides insights into ZW sex chromosome evolution and adaptation to a benthic lifestyle.</title>
        <authorList>
            <person name="Chen S."/>
            <person name="Zhang G."/>
            <person name="Shao C."/>
            <person name="Huang Q."/>
            <person name="Liu G."/>
            <person name="Zhang P."/>
            <person name="Song W."/>
            <person name="An N."/>
            <person name="Chalopin D."/>
            <person name="Volff J.N."/>
            <person name="Hong Y."/>
            <person name="Li Q."/>
            <person name="Sha Z."/>
            <person name="Zhou H."/>
            <person name="Xie M."/>
            <person name="Yu Q."/>
            <person name="Liu Y."/>
            <person name="Xiang H."/>
            <person name="Wang N."/>
            <person name="Wu K."/>
            <person name="Yang C."/>
            <person name="Zhou Q."/>
            <person name="Liao X."/>
            <person name="Yang L."/>
            <person name="Hu Q."/>
            <person name="Zhang J."/>
            <person name="Meng L."/>
            <person name="Jin L."/>
            <person name="Tian Y."/>
            <person name="Lian J."/>
            <person name="Yang J."/>
            <person name="Miao G."/>
            <person name="Liu S."/>
            <person name="Liang Z."/>
            <person name="Yan F."/>
            <person name="Li Y."/>
            <person name="Sun B."/>
            <person name="Zhang H."/>
            <person name="Zhang J."/>
            <person name="Zhu Y."/>
            <person name="Du M."/>
            <person name="Zhao Y."/>
            <person name="Schartl M."/>
            <person name="Tang Q."/>
            <person name="Wang J."/>
        </authorList>
    </citation>
    <scope>NUCLEOTIDE SEQUENCE</scope>
</reference>
<feature type="signal peptide" evidence="10">
    <location>
        <begin position="1"/>
        <end position="22"/>
    </location>
</feature>
<feature type="compositionally biased region" description="Polar residues" evidence="9">
    <location>
        <begin position="217"/>
        <end position="227"/>
    </location>
</feature>